<evidence type="ECO:0000256" key="8">
    <source>
        <dbReference type="ARBA" id="ARBA00065556"/>
    </source>
</evidence>
<comment type="caution">
    <text evidence="12">The sequence shown here is derived from an EMBL/GenBank/DDBJ whole genome shotgun (WGS) entry which is preliminary data.</text>
</comment>
<keyword evidence="13" id="KW-1185">Reference proteome</keyword>
<evidence type="ECO:0000313" key="12">
    <source>
        <dbReference type="EMBL" id="KAF4980677.1"/>
    </source>
</evidence>
<dbReference type="InterPro" id="IPR036879">
    <property type="entry name" value="TF_MADSbox_sf"/>
</dbReference>
<gene>
    <name evidence="12" type="ORF">FZEAL_3345</name>
</gene>
<dbReference type="SMART" id="SM00432">
    <property type="entry name" value="MADS"/>
    <property type="match status" value="1"/>
</dbReference>
<evidence type="ECO:0000259" key="11">
    <source>
        <dbReference type="PROSITE" id="PS50066"/>
    </source>
</evidence>
<feature type="region of interest" description="Disordered" evidence="10">
    <location>
        <begin position="594"/>
        <end position="659"/>
    </location>
</feature>
<proteinExistence type="inferred from homology"/>
<reference evidence="12" key="2">
    <citation type="submission" date="2020-05" db="EMBL/GenBank/DDBJ databases">
        <authorList>
            <person name="Kim H.-S."/>
            <person name="Proctor R.H."/>
            <person name="Brown D.W."/>
        </authorList>
    </citation>
    <scope>NUCLEOTIDE SEQUENCE</scope>
    <source>
        <strain evidence="12">NRRL 22465</strain>
    </source>
</reference>
<dbReference type="InterPro" id="IPR002100">
    <property type="entry name" value="TF_MADSbox"/>
</dbReference>
<evidence type="ECO:0000256" key="4">
    <source>
        <dbReference type="ARBA" id="ARBA00023163"/>
    </source>
</evidence>
<dbReference type="FunFam" id="3.40.1810.10:FF:000013">
    <property type="entry name" value="Transcription factor, MADS-box"/>
    <property type="match status" value="1"/>
</dbReference>
<dbReference type="SUPFAM" id="SSF55455">
    <property type="entry name" value="SRF-like"/>
    <property type="match status" value="1"/>
</dbReference>
<evidence type="ECO:0000256" key="2">
    <source>
        <dbReference type="ARBA" id="ARBA00023015"/>
    </source>
</evidence>
<feature type="domain" description="MADS-box" evidence="11">
    <location>
        <begin position="1"/>
        <end position="61"/>
    </location>
</feature>
<feature type="compositionally biased region" description="Gly residues" evidence="10">
    <location>
        <begin position="462"/>
        <end position="475"/>
    </location>
</feature>
<feature type="compositionally biased region" description="Pro residues" evidence="10">
    <location>
        <begin position="200"/>
        <end position="210"/>
    </location>
</feature>
<comment type="similarity">
    <text evidence="6">Belongs to the MEF2 family.</text>
</comment>
<dbReference type="CDD" id="cd00265">
    <property type="entry name" value="MADS_MEF2_like"/>
    <property type="match status" value="1"/>
</dbReference>
<dbReference type="InterPro" id="IPR033896">
    <property type="entry name" value="MEF2-like_N"/>
</dbReference>
<dbReference type="PANTHER" id="PTHR11945:SF534">
    <property type="entry name" value="MYOCYTE-SPECIFIC ENHANCER FACTOR 2"/>
    <property type="match status" value="1"/>
</dbReference>
<feature type="compositionally biased region" description="Low complexity" evidence="10">
    <location>
        <begin position="509"/>
        <end position="518"/>
    </location>
</feature>
<dbReference type="Gene3D" id="3.40.1810.10">
    <property type="entry name" value="Transcription factor, MADS-box"/>
    <property type="match status" value="1"/>
</dbReference>
<evidence type="ECO:0000256" key="9">
    <source>
        <dbReference type="ARBA" id="ARBA00068022"/>
    </source>
</evidence>
<feature type="compositionally biased region" description="Polar residues" evidence="10">
    <location>
        <begin position="418"/>
        <end position="438"/>
    </location>
</feature>
<feature type="compositionally biased region" description="Polar residues" evidence="10">
    <location>
        <begin position="479"/>
        <end position="494"/>
    </location>
</feature>
<organism evidence="12 13">
    <name type="scientific">Fusarium zealandicum</name>
    <dbReference type="NCBI Taxonomy" id="1053134"/>
    <lineage>
        <taxon>Eukaryota</taxon>
        <taxon>Fungi</taxon>
        <taxon>Dikarya</taxon>
        <taxon>Ascomycota</taxon>
        <taxon>Pezizomycotina</taxon>
        <taxon>Sordariomycetes</taxon>
        <taxon>Hypocreomycetidae</taxon>
        <taxon>Hypocreales</taxon>
        <taxon>Nectriaceae</taxon>
        <taxon>Fusarium</taxon>
        <taxon>Fusarium staphyleae species complex</taxon>
    </lineage>
</organism>
<dbReference type="PRINTS" id="PR00404">
    <property type="entry name" value="MADSDOMAIN"/>
</dbReference>
<keyword evidence="2" id="KW-0805">Transcription regulation</keyword>
<feature type="compositionally biased region" description="Pro residues" evidence="10">
    <location>
        <begin position="278"/>
        <end position="291"/>
    </location>
</feature>
<dbReference type="PROSITE" id="PS50066">
    <property type="entry name" value="MADS_BOX_2"/>
    <property type="match status" value="1"/>
</dbReference>
<feature type="compositionally biased region" description="Low complexity" evidence="10">
    <location>
        <begin position="596"/>
        <end position="622"/>
    </location>
</feature>
<dbReference type="GO" id="GO:0005634">
    <property type="term" value="C:nucleus"/>
    <property type="evidence" value="ECO:0007669"/>
    <property type="project" value="UniProtKB-SubCell"/>
</dbReference>
<accession>A0A8H4UNT4</accession>
<evidence type="ECO:0000256" key="1">
    <source>
        <dbReference type="ARBA" id="ARBA00004123"/>
    </source>
</evidence>
<keyword evidence="5" id="KW-0539">Nucleus</keyword>
<evidence type="ECO:0000256" key="5">
    <source>
        <dbReference type="ARBA" id="ARBA00023242"/>
    </source>
</evidence>
<sequence length="659" mass="70419">MGRRKIEIKAIKDDRNRSVTFLKRKGGLFKKAHELSVLCSVDVAVFIFGNNKKLYEYSSADMRDLIHRYQYHGGPNEHKGPSDFNGGHDDDEEEEGDGTPPHAPESIDNQMMPPHYHGQPQPPFPQIRHHTPSASPPINGGPFQAHPGHPGHPIQRGHTPQPSIGSRPASRNDVRRMGPGMVSQPPPPSGPQHPGISYMPTPPIYNPPHPSNLMPQQGAHPYPYHQPGQMHQSPYMEERRSPMPSPMPPAYSSQPPSQGIQAPARPTPSPQPNHQQLPPNPVPQISPPTPQPQQVERRLQDPPPPPPVQPRTDFQERPQPPLLNTDTAIKKLPQRKSHSIFTPIEENRSILSQHLASFAAEPAKSESAAAAAAANAANAANRSQSVDVAALHRLGDASRLPQLPQRAHTQADEKARTVSLSSIPETALTPPSRSSSAKVGSGPGGARPRGPRLTVQIPDGGSEAGGSATGTGTGTGESNSPRNPAESTTQAPQRHNSHGSLVLPPPSPSASAILSAGATGPPNPFARPPPQQNVNGETPVSALPSRFLTNELLPSPSSFYPDWNFRGGDSNTLPSPLNFATPIVGSGPSFLRDDNMNTTPNANSTSNNVTSNASGSSNSNLNVAMNNSMATKRKTPEIGATAQSEATEESSEAKRIKVE</sequence>
<evidence type="ECO:0000256" key="6">
    <source>
        <dbReference type="ARBA" id="ARBA00025805"/>
    </source>
</evidence>
<dbReference type="PRINTS" id="PR01217">
    <property type="entry name" value="PRICHEXTENSN"/>
</dbReference>
<evidence type="ECO:0000313" key="13">
    <source>
        <dbReference type="Proteomes" id="UP000635477"/>
    </source>
</evidence>
<dbReference type="GO" id="GO:0046983">
    <property type="term" value="F:protein dimerization activity"/>
    <property type="evidence" value="ECO:0007669"/>
    <property type="project" value="InterPro"/>
</dbReference>
<dbReference type="GO" id="GO:0033554">
    <property type="term" value="P:cellular response to stress"/>
    <property type="evidence" value="ECO:0007669"/>
    <property type="project" value="UniProtKB-ARBA"/>
</dbReference>
<comment type="function">
    <text evidence="7">Transcription factor acting downstream of the MPS1 MAP kinase (MAPK) cascade during conidiation and plant infection. Required for overcoming plant defense responses and the differentiation of secondary infectious hyphae in live plant cells.</text>
</comment>
<dbReference type="GO" id="GO:0008301">
    <property type="term" value="F:DNA binding, bending"/>
    <property type="evidence" value="ECO:0007669"/>
    <property type="project" value="UniProtKB-ARBA"/>
</dbReference>
<comment type="subunit">
    <text evidence="8">Interacts with MAPK MPS1.</text>
</comment>
<dbReference type="OrthoDB" id="1898716at2759"/>
<dbReference type="Pfam" id="PF00319">
    <property type="entry name" value="SRF-TF"/>
    <property type="match status" value="1"/>
</dbReference>
<dbReference type="AlphaFoldDB" id="A0A8H4UNT4"/>
<keyword evidence="3" id="KW-0238">DNA-binding</keyword>
<evidence type="ECO:0000256" key="7">
    <source>
        <dbReference type="ARBA" id="ARBA00059910"/>
    </source>
</evidence>
<feature type="region of interest" description="Disordered" evidence="10">
    <location>
        <begin position="395"/>
        <end position="538"/>
    </location>
</feature>
<feature type="compositionally biased region" description="Pro residues" evidence="10">
    <location>
        <begin position="521"/>
        <end position="531"/>
    </location>
</feature>
<dbReference type="GO" id="GO:0000978">
    <property type="term" value="F:RNA polymerase II cis-regulatory region sequence-specific DNA binding"/>
    <property type="evidence" value="ECO:0007669"/>
    <property type="project" value="TreeGrafter"/>
</dbReference>
<dbReference type="GO" id="GO:0000981">
    <property type="term" value="F:DNA-binding transcription factor activity, RNA polymerase II-specific"/>
    <property type="evidence" value="ECO:0007669"/>
    <property type="project" value="TreeGrafter"/>
</dbReference>
<reference evidence="12" key="1">
    <citation type="journal article" date="2020" name="BMC Genomics">
        <title>Correction to: Identification and distribution of gene clusters required for synthesis of sphingolipid metabolism inhibitors in diverse species of the filamentous fungus Fusarium.</title>
        <authorList>
            <person name="Kim H.S."/>
            <person name="Lohmar J.M."/>
            <person name="Busman M."/>
            <person name="Brown D.W."/>
            <person name="Naumann T.A."/>
            <person name="Divon H.H."/>
            <person name="Lysoe E."/>
            <person name="Uhlig S."/>
            <person name="Proctor R.H."/>
        </authorList>
    </citation>
    <scope>NUCLEOTIDE SEQUENCE</scope>
    <source>
        <strain evidence="12">NRRL 22465</strain>
    </source>
</reference>
<evidence type="ECO:0000256" key="10">
    <source>
        <dbReference type="SAM" id="MobiDB-lite"/>
    </source>
</evidence>
<evidence type="ECO:0000256" key="3">
    <source>
        <dbReference type="ARBA" id="ARBA00023125"/>
    </source>
</evidence>
<dbReference type="GO" id="GO:0045944">
    <property type="term" value="P:positive regulation of transcription by RNA polymerase II"/>
    <property type="evidence" value="ECO:0007669"/>
    <property type="project" value="InterPro"/>
</dbReference>
<name>A0A8H4UNT4_9HYPO</name>
<dbReference type="EMBL" id="JABEYC010000213">
    <property type="protein sequence ID" value="KAF4980677.1"/>
    <property type="molecule type" value="Genomic_DNA"/>
</dbReference>
<dbReference type="Proteomes" id="UP000635477">
    <property type="component" value="Unassembled WGS sequence"/>
</dbReference>
<dbReference type="PANTHER" id="PTHR11945">
    <property type="entry name" value="MADS BOX PROTEIN"/>
    <property type="match status" value="1"/>
</dbReference>
<feature type="region of interest" description="Disordered" evidence="10">
    <location>
        <begin position="71"/>
        <end position="339"/>
    </location>
</feature>
<keyword evidence="4" id="KW-0804">Transcription</keyword>
<protein>
    <recommendedName>
        <fullName evidence="9">MADS-box MEF2 type transcription factor MIG1</fullName>
    </recommendedName>
</protein>
<comment type="subcellular location">
    <subcellularLocation>
        <location evidence="1">Nucleus</location>
    </subcellularLocation>
</comment>